<dbReference type="PANTHER" id="PTHR43467">
    <property type="entry name" value="COBALT-PRECORRIN-2 C(20)-METHYLTRANSFERASE"/>
    <property type="match status" value="1"/>
</dbReference>
<dbReference type="InterPro" id="IPR014776">
    <property type="entry name" value="4pyrrole_Mease_sub2"/>
</dbReference>
<dbReference type="EC" id="2.1.1.151" evidence="8"/>
<keyword evidence="3 8" id="KW-0489">Methyltransferase</keyword>
<organism evidence="8 9">
    <name type="scientific">Urinicoccus massiliensis</name>
    <dbReference type="NCBI Taxonomy" id="1723382"/>
    <lineage>
        <taxon>Bacteria</taxon>
        <taxon>Bacillati</taxon>
        <taxon>Bacillota</taxon>
        <taxon>Tissierellia</taxon>
        <taxon>Tissierellales</taxon>
        <taxon>Peptoniphilaceae</taxon>
        <taxon>Urinicoccus</taxon>
    </lineage>
</organism>
<sequence>MKKLYGIGTGPGDPELLTVKAVRLIESADVIFAPNNKGRNMALDSAQPYIKKQKVVLLDFPMGKTTRQTYIEAMDQIDENIKDGQTGVFLTIGDSMIYSTFMNMINAEVHDHIEVECIPGIPAFLAGANSILKNVVEKGERFLLVDDAEKMNLTDVDSVAILKTSKNLEATLDKLEAHQFKYYYIKHVSFDQELVLTKRQDILKEKAYMSLLLARKSKI</sequence>
<name>A0A8H2QXZ3_9FIRM</name>
<dbReference type="Proteomes" id="UP000377798">
    <property type="component" value="Unassembled WGS sequence"/>
</dbReference>
<dbReference type="PROSITE" id="PS00839">
    <property type="entry name" value="SUMT_1"/>
    <property type="match status" value="1"/>
</dbReference>
<evidence type="ECO:0000313" key="8">
    <source>
        <dbReference type="EMBL" id="VFB16274.1"/>
    </source>
</evidence>
<dbReference type="PANTHER" id="PTHR43467:SF2">
    <property type="entry name" value="COBALT-PRECORRIN-2 C(20)-METHYLTRANSFERASE"/>
    <property type="match status" value="1"/>
</dbReference>
<accession>A0A8H2QXZ3</accession>
<gene>
    <name evidence="8" type="primary">cbiL</name>
    <name evidence="8" type="ORF">NCTC13150_00794</name>
</gene>
<dbReference type="InterPro" id="IPR014777">
    <property type="entry name" value="4pyrrole_Mease_sub1"/>
</dbReference>
<evidence type="ECO:0000256" key="3">
    <source>
        <dbReference type="ARBA" id="ARBA00022603"/>
    </source>
</evidence>
<feature type="domain" description="Tetrapyrrole methylase" evidence="7">
    <location>
        <begin position="3"/>
        <end position="197"/>
    </location>
</feature>
<evidence type="ECO:0000256" key="4">
    <source>
        <dbReference type="ARBA" id="ARBA00022679"/>
    </source>
</evidence>
<dbReference type="PIRSF" id="PIRSF036427">
    <property type="entry name" value="Precrrn-2_mtase"/>
    <property type="match status" value="1"/>
</dbReference>
<evidence type="ECO:0000256" key="6">
    <source>
        <dbReference type="PIRNR" id="PIRNR036427"/>
    </source>
</evidence>
<proteinExistence type="inferred from homology"/>
<dbReference type="InterPro" id="IPR003043">
    <property type="entry name" value="Uropor_MeTrfase_CS"/>
</dbReference>
<dbReference type="Gene3D" id="3.40.1010.10">
    <property type="entry name" value="Cobalt-precorrin-4 Transmethylase, Domain 1"/>
    <property type="match status" value="1"/>
</dbReference>
<evidence type="ECO:0000313" key="9">
    <source>
        <dbReference type="Proteomes" id="UP000377798"/>
    </source>
</evidence>
<dbReference type="GO" id="GO:0043781">
    <property type="term" value="F:cobalt-factor II C20-methyltransferase activity"/>
    <property type="evidence" value="ECO:0007669"/>
    <property type="project" value="UniProtKB-EC"/>
</dbReference>
<dbReference type="EMBL" id="CAACYI010000001">
    <property type="protein sequence ID" value="VFB16274.1"/>
    <property type="molecule type" value="Genomic_DNA"/>
</dbReference>
<dbReference type="InterPro" id="IPR000878">
    <property type="entry name" value="4pyrrol_Mease"/>
</dbReference>
<keyword evidence="2" id="KW-0169">Cobalamin biosynthesis</keyword>
<keyword evidence="4 8" id="KW-0808">Transferase</keyword>
<protein>
    <submittedName>
        <fullName evidence="8">Cobalt-precorrin-2 C(20)-methyltransferase</fullName>
        <ecNumber evidence="8">2.1.1.151</ecNumber>
    </submittedName>
</protein>
<dbReference type="SUPFAM" id="SSF53790">
    <property type="entry name" value="Tetrapyrrole methylase"/>
    <property type="match status" value="1"/>
</dbReference>
<evidence type="ECO:0000259" key="7">
    <source>
        <dbReference type="Pfam" id="PF00590"/>
    </source>
</evidence>
<keyword evidence="5" id="KW-0949">S-adenosyl-L-methionine</keyword>
<dbReference type="GO" id="GO:0009236">
    <property type="term" value="P:cobalamin biosynthetic process"/>
    <property type="evidence" value="ECO:0007669"/>
    <property type="project" value="UniProtKB-UniRule"/>
</dbReference>
<dbReference type="CDD" id="cd11645">
    <property type="entry name" value="Precorrin_2_C20_MT"/>
    <property type="match status" value="1"/>
</dbReference>
<evidence type="ECO:0000256" key="1">
    <source>
        <dbReference type="ARBA" id="ARBA00004953"/>
    </source>
</evidence>
<comment type="pathway">
    <text evidence="1">Cofactor biosynthesis; adenosylcobalamin biosynthesis.</text>
</comment>
<evidence type="ECO:0000256" key="5">
    <source>
        <dbReference type="ARBA" id="ARBA00022691"/>
    </source>
</evidence>
<keyword evidence="9" id="KW-1185">Reference proteome</keyword>
<dbReference type="AlphaFoldDB" id="A0A8H2QXZ3"/>
<dbReference type="InterPro" id="IPR012382">
    <property type="entry name" value="CobI/CbiL"/>
</dbReference>
<comment type="caution">
    <text evidence="8">The sequence shown here is derived from an EMBL/GenBank/DDBJ whole genome shotgun (WGS) entry which is preliminary data.</text>
</comment>
<dbReference type="RefSeq" id="WP_131748854.1">
    <property type="nucleotide sequence ID" value="NZ_CAACYI010000001.1"/>
</dbReference>
<dbReference type="GO" id="GO:0030788">
    <property type="term" value="F:precorrin-2 C20-methyltransferase activity"/>
    <property type="evidence" value="ECO:0007669"/>
    <property type="project" value="InterPro"/>
</dbReference>
<reference evidence="8 9" key="1">
    <citation type="submission" date="2019-02" db="EMBL/GenBank/DDBJ databases">
        <authorList>
            <consortium name="Pathogen Informatics"/>
        </authorList>
    </citation>
    <scope>NUCLEOTIDE SEQUENCE [LARGE SCALE GENOMIC DNA]</scope>
    <source>
        <strain evidence="8 9">3012STDY7089603</strain>
    </source>
</reference>
<comment type="similarity">
    <text evidence="6">Belongs to the precorrin methyltransferase family.</text>
</comment>
<dbReference type="GO" id="GO:0032259">
    <property type="term" value="P:methylation"/>
    <property type="evidence" value="ECO:0007669"/>
    <property type="project" value="UniProtKB-KW"/>
</dbReference>
<dbReference type="InterPro" id="IPR035996">
    <property type="entry name" value="4pyrrol_Methylase_sf"/>
</dbReference>
<evidence type="ECO:0000256" key="2">
    <source>
        <dbReference type="ARBA" id="ARBA00022573"/>
    </source>
</evidence>
<dbReference type="Gene3D" id="3.30.950.10">
    <property type="entry name" value="Methyltransferase, Cobalt-precorrin-4 Transmethylase, Domain 2"/>
    <property type="match status" value="1"/>
</dbReference>
<dbReference type="Pfam" id="PF00590">
    <property type="entry name" value="TP_methylase"/>
    <property type="match status" value="1"/>
</dbReference>